<evidence type="ECO:0000256" key="7">
    <source>
        <dbReference type="ARBA" id="ARBA00023136"/>
    </source>
</evidence>
<proteinExistence type="inferred from homology"/>
<reference evidence="10 11" key="1">
    <citation type="submission" date="2015-03" db="EMBL/GenBank/DDBJ databases">
        <authorList>
            <person name="Hassan Y.I."/>
            <person name="Lepp D."/>
            <person name="Zhou T."/>
        </authorList>
    </citation>
    <scope>NUCLEOTIDE SEQUENCE [LARGE SCALE GENOMIC DNA]</scope>
    <source>
        <strain evidence="10 11">GH2-10</strain>
    </source>
</reference>
<dbReference type="PANTHER" id="PTHR43848:SF2">
    <property type="entry name" value="PUTRESCINE TRANSPORT SYSTEM PERMEASE PROTEIN POTI"/>
    <property type="match status" value="1"/>
</dbReference>
<evidence type="ECO:0000256" key="1">
    <source>
        <dbReference type="ARBA" id="ARBA00004651"/>
    </source>
</evidence>
<dbReference type="PROSITE" id="PS50928">
    <property type="entry name" value="ABC_TM1"/>
    <property type="match status" value="1"/>
</dbReference>
<organism evidence="10 11">
    <name type="scientific">Devosia soli</name>
    <dbReference type="NCBI Taxonomy" id="361041"/>
    <lineage>
        <taxon>Bacteria</taxon>
        <taxon>Pseudomonadati</taxon>
        <taxon>Pseudomonadota</taxon>
        <taxon>Alphaproteobacteria</taxon>
        <taxon>Hyphomicrobiales</taxon>
        <taxon>Devosiaceae</taxon>
        <taxon>Devosia</taxon>
    </lineage>
</organism>
<name>A0A0F5L7R2_9HYPH</name>
<dbReference type="Pfam" id="PF00528">
    <property type="entry name" value="BPD_transp_1"/>
    <property type="match status" value="1"/>
</dbReference>
<dbReference type="PATRIC" id="fig|361041.3.peg.1679"/>
<evidence type="ECO:0000313" key="11">
    <source>
        <dbReference type="Proteomes" id="UP000033514"/>
    </source>
</evidence>
<feature type="transmembrane region" description="Helical" evidence="8">
    <location>
        <begin position="136"/>
        <end position="159"/>
    </location>
</feature>
<dbReference type="InterPro" id="IPR035906">
    <property type="entry name" value="MetI-like_sf"/>
</dbReference>
<feature type="transmembrane region" description="Helical" evidence="8">
    <location>
        <begin position="7"/>
        <end position="31"/>
    </location>
</feature>
<evidence type="ECO:0000256" key="6">
    <source>
        <dbReference type="ARBA" id="ARBA00022989"/>
    </source>
</evidence>
<dbReference type="Proteomes" id="UP000033514">
    <property type="component" value="Unassembled WGS sequence"/>
</dbReference>
<evidence type="ECO:0000256" key="5">
    <source>
        <dbReference type="ARBA" id="ARBA00022692"/>
    </source>
</evidence>
<dbReference type="CDD" id="cd06261">
    <property type="entry name" value="TM_PBP2"/>
    <property type="match status" value="1"/>
</dbReference>
<dbReference type="STRING" id="361041.VW35_11550"/>
<dbReference type="GO" id="GO:0055085">
    <property type="term" value="P:transmembrane transport"/>
    <property type="evidence" value="ECO:0007669"/>
    <property type="project" value="InterPro"/>
</dbReference>
<evidence type="ECO:0000313" key="10">
    <source>
        <dbReference type="EMBL" id="KKB78275.1"/>
    </source>
</evidence>
<sequence length="270" mass="29167">MFRRGWFLPIAAALGFSFLYAPIVSLVIFSFNESRLVTVWSGFSTKWYGELFRDPQMLGAAWLSLQIAALSASIALVLGTLAAVALVRFRRFRGRTLFSGMVSAPLVMPDVITGLALLLLFVAMESFIGWPRGRGMLTIVIAHSTFCMAYVCVVVQSRLSDFDRSLEEAAMDLGASPVRTFFDITLPIIAPALVSGWLLGFTLSLDDLVIASFVSGPGSSTLPMVIFSKVRLGVSPDVNALATIIIGIVATGVLIATIIQLRSKPKKARA</sequence>
<feature type="transmembrane region" description="Helical" evidence="8">
    <location>
        <begin position="60"/>
        <end position="86"/>
    </location>
</feature>
<evidence type="ECO:0000259" key="9">
    <source>
        <dbReference type="PROSITE" id="PS50928"/>
    </source>
</evidence>
<comment type="similarity">
    <text evidence="2">Belongs to the binding-protein-dependent transport system permease family. CysTW subfamily.</text>
</comment>
<dbReference type="Gene3D" id="1.10.3720.10">
    <property type="entry name" value="MetI-like"/>
    <property type="match status" value="1"/>
</dbReference>
<evidence type="ECO:0000256" key="8">
    <source>
        <dbReference type="RuleBase" id="RU363032"/>
    </source>
</evidence>
<feature type="transmembrane region" description="Helical" evidence="8">
    <location>
        <begin position="238"/>
        <end position="259"/>
    </location>
</feature>
<dbReference type="GO" id="GO:0005886">
    <property type="term" value="C:plasma membrane"/>
    <property type="evidence" value="ECO:0007669"/>
    <property type="project" value="UniProtKB-SubCell"/>
</dbReference>
<evidence type="ECO:0000256" key="2">
    <source>
        <dbReference type="ARBA" id="ARBA00007069"/>
    </source>
</evidence>
<keyword evidence="7 8" id="KW-0472">Membrane</keyword>
<gene>
    <name evidence="10" type="ORF">VW35_11550</name>
</gene>
<dbReference type="InterPro" id="IPR051789">
    <property type="entry name" value="Bact_Polyamine_Transport"/>
</dbReference>
<keyword evidence="4" id="KW-1003">Cell membrane</keyword>
<evidence type="ECO:0000256" key="4">
    <source>
        <dbReference type="ARBA" id="ARBA00022475"/>
    </source>
</evidence>
<dbReference type="EMBL" id="LAJG01000022">
    <property type="protein sequence ID" value="KKB78275.1"/>
    <property type="molecule type" value="Genomic_DNA"/>
</dbReference>
<dbReference type="InterPro" id="IPR000515">
    <property type="entry name" value="MetI-like"/>
</dbReference>
<accession>A0A0F5L7R2</accession>
<evidence type="ECO:0000256" key="3">
    <source>
        <dbReference type="ARBA" id="ARBA00022448"/>
    </source>
</evidence>
<dbReference type="SUPFAM" id="SSF161098">
    <property type="entry name" value="MetI-like"/>
    <property type="match status" value="1"/>
</dbReference>
<feature type="transmembrane region" description="Helical" evidence="8">
    <location>
        <begin position="98"/>
        <end position="124"/>
    </location>
</feature>
<feature type="domain" description="ABC transmembrane type-1" evidence="9">
    <location>
        <begin position="61"/>
        <end position="259"/>
    </location>
</feature>
<dbReference type="OrthoDB" id="9782004at2"/>
<keyword evidence="6 8" id="KW-1133">Transmembrane helix</keyword>
<dbReference type="RefSeq" id="WP_046143206.1">
    <property type="nucleotide sequence ID" value="NZ_LAJG01000022.1"/>
</dbReference>
<protein>
    <submittedName>
        <fullName evidence="10">Spermidine/putrescine ABC transporter permease</fullName>
    </submittedName>
</protein>
<comment type="subcellular location">
    <subcellularLocation>
        <location evidence="1 8">Cell membrane</location>
        <topology evidence="1 8">Multi-pass membrane protein</topology>
    </subcellularLocation>
</comment>
<dbReference type="AlphaFoldDB" id="A0A0F5L7R2"/>
<comment type="caution">
    <text evidence="10">The sequence shown here is derived from an EMBL/GenBank/DDBJ whole genome shotgun (WGS) entry which is preliminary data.</text>
</comment>
<feature type="transmembrane region" description="Helical" evidence="8">
    <location>
        <begin position="180"/>
        <end position="199"/>
    </location>
</feature>
<keyword evidence="5 8" id="KW-0812">Transmembrane</keyword>
<dbReference type="PANTHER" id="PTHR43848">
    <property type="entry name" value="PUTRESCINE TRANSPORT SYSTEM PERMEASE PROTEIN POTI"/>
    <property type="match status" value="1"/>
</dbReference>
<keyword evidence="3 8" id="KW-0813">Transport</keyword>
<keyword evidence="11" id="KW-1185">Reference proteome</keyword>